<feature type="compositionally biased region" description="Basic and acidic residues" evidence="1">
    <location>
        <begin position="79"/>
        <end position="90"/>
    </location>
</feature>
<gene>
    <name evidence="2" type="ORF">NQ318_010134</name>
</gene>
<proteinExistence type="predicted"/>
<feature type="compositionally biased region" description="Low complexity" evidence="1">
    <location>
        <begin position="1"/>
        <end position="24"/>
    </location>
</feature>
<feature type="compositionally biased region" description="Basic residues" evidence="1">
    <location>
        <begin position="459"/>
        <end position="468"/>
    </location>
</feature>
<sequence length="479" mass="51366">KISNKTGNNNAASNEGTNNISGLGPSNGLGGLFAGGMPKLKPTGKLTVVSNSSNKLVSNTEEVTSQVTTPRNFTSIQLELKKQMASDNRNRGPPPPAPNRTMSAESRRQPFTVKENISKWSSSESVVAEPNSSSLHANSSTLHRKTKSNANLSTLDATDDVNNGCPPSRPVISHGKPNLAPKPPTLNGKPAAPQKRNGKPVSRAHSMRSPRSPSPQSPDSSVNKFGTVRHMSSIISQSLANTGGHGQRLRTPLNSRPSAPPPSVPAQQITNLLSPGQSQAPPPPPSKTNAVKHPNHAPPPPPAPSHAPPPPPPHKTLPSRQPPSVPANNNSNPPPPPPPRNSSMRDTPTAKRMGVDLDEKFKHFFQAPEKFPQPPPYKNILKMYSYKQGYLKADPERNGKPSSIGSNVYKLQTPNTGWSVAEIEKVSATSIQGSSTIKENICKPPWPGEICVRPETRRSSPRPRKLRARPGEVTTLSEF</sequence>
<keyword evidence="3" id="KW-1185">Reference proteome</keyword>
<evidence type="ECO:0000313" key="2">
    <source>
        <dbReference type="EMBL" id="KAJ8946369.1"/>
    </source>
</evidence>
<dbReference type="AlphaFoldDB" id="A0AAV8Y4F9"/>
<feature type="compositionally biased region" description="Polar residues" evidence="1">
    <location>
        <begin position="269"/>
        <end position="279"/>
    </location>
</feature>
<feature type="compositionally biased region" description="Low complexity" evidence="1">
    <location>
        <begin position="48"/>
        <end position="59"/>
    </location>
</feature>
<reference evidence="2" key="1">
    <citation type="journal article" date="2023" name="Insect Mol. Biol.">
        <title>Genome sequencing provides insights into the evolution of gene families encoding plant cell wall-degrading enzymes in longhorned beetles.</title>
        <authorList>
            <person name="Shin N.R."/>
            <person name="Okamura Y."/>
            <person name="Kirsch R."/>
            <person name="Pauchet Y."/>
        </authorList>
    </citation>
    <scope>NUCLEOTIDE SEQUENCE</scope>
    <source>
        <strain evidence="2">AMC_N1</strain>
    </source>
</reference>
<feature type="region of interest" description="Disordered" evidence="1">
    <location>
        <begin position="1"/>
        <end position="355"/>
    </location>
</feature>
<accession>A0AAV8Y4F9</accession>
<evidence type="ECO:0000313" key="3">
    <source>
        <dbReference type="Proteomes" id="UP001162162"/>
    </source>
</evidence>
<feature type="non-terminal residue" evidence="2">
    <location>
        <position position="479"/>
    </location>
</feature>
<name>A0AAV8Y4F9_9CUCU</name>
<organism evidence="2 3">
    <name type="scientific">Aromia moschata</name>
    <dbReference type="NCBI Taxonomy" id="1265417"/>
    <lineage>
        <taxon>Eukaryota</taxon>
        <taxon>Metazoa</taxon>
        <taxon>Ecdysozoa</taxon>
        <taxon>Arthropoda</taxon>
        <taxon>Hexapoda</taxon>
        <taxon>Insecta</taxon>
        <taxon>Pterygota</taxon>
        <taxon>Neoptera</taxon>
        <taxon>Endopterygota</taxon>
        <taxon>Coleoptera</taxon>
        <taxon>Polyphaga</taxon>
        <taxon>Cucujiformia</taxon>
        <taxon>Chrysomeloidea</taxon>
        <taxon>Cerambycidae</taxon>
        <taxon>Cerambycinae</taxon>
        <taxon>Callichromatini</taxon>
        <taxon>Aromia</taxon>
    </lineage>
</organism>
<feature type="compositionally biased region" description="Gly residues" evidence="1">
    <location>
        <begin position="25"/>
        <end position="34"/>
    </location>
</feature>
<feature type="compositionally biased region" description="Polar residues" evidence="1">
    <location>
        <begin position="60"/>
        <end position="77"/>
    </location>
</feature>
<dbReference type="EMBL" id="JAPWTK010000188">
    <property type="protein sequence ID" value="KAJ8946369.1"/>
    <property type="molecule type" value="Genomic_DNA"/>
</dbReference>
<dbReference type="Proteomes" id="UP001162162">
    <property type="component" value="Unassembled WGS sequence"/>
</dbReference>
<feature type="compositionally biased region" description="Polar residues" evidence="1">
    <location>
        <begin position="118"/>
        <end position="141"/>
    </location>
</feature>
<comment type="caution">
    <text evidence="2">The sequence shown here is derived from an EMBL/GenBank/DDBJ whole genome shotgun (WGS) entry which is preliminary data.</text>
</comment>
<feature type="non-terminal residue" evidence="2">
    <location>
        <position position="1"/>
    </location>
</feature>
<feature type="region of interest" description="Disordered" evidence="1">
    <location>
        <begin position="448"/>
        <end position="479"/>
    </location>
</feature>
<evidence type="ECO:0000256" key="1">
    <source>
        <dbReference type="SAM" id="MobiDB-lite"/>
    </source>
</evidence>
<feature type="compositionally biased region" description="Pro residues" evidence="1">
    <location>
        <begin position="296"/>
        <end position="325"/>
    </location>
</feature>
<protein>
    <submittedName>
        <fullName evidence="2">Uncharacterized protein</fullName>
    </submittedName>
</protein>